<keyword evidence="2" id="KW-1185">Reference proteome</keyword>
<proteinExistence type="predicted"/>
<name>A0AAN7LXN0_TRANT</name>
<dbReference type="Proteomes" id="UP001346149">
    <property type="component" value="Unassembled WGS sequence"/>
</dbReference>
<dbReference type="GO" id="GO:0031969">
    <property type="term" value="C:chloroplast membrane"/>
    <property type="evidence" value="ECO:0007669"/>
    <property type="project" value="TreeGrafter"/>
</dbReference>
<dbReference type="AlphaFoldDB" id="A0AAN7LXN0"/>
<comment type="caution">
    <text evidence="1">The sequence shown here is derived from an EMBL/GenBank/DDBJ whole genome shotgun (WGS) entry which is preliminary data.</text>
</comment>
<evidence type="ECO:0000313" key="1">
    <source>
        <dbReference type="EMBL" id="KAK4794790.1"/>
    </source>
</evidence>
<dbReference type="PANTHER" id="PTHR33372:SF10">
    <property type="entry name" value="OS03G0137300 PROTEIN"/>
    <property type="match status" value="1"/>
</dbReference>
<organism evidence="1 2">
    <name type="scientific">Trapa natans</name>
    <name type="common">Water chestnut</name>
    <dbReference type="NCBI Taxonomy" id="22666"/>
    <lineage>
        <taxon>Eukaryota</taxon>
        <taxon>Viridiplantae</taxon>
        <taxon>Streptophyta</taxon>
        <taxon>Embryophyta</taxon>
        <taxon>Tracheophyta</taxon>
        <taxon>Spermatophyta</taxon>
        <taxon>Magnoliopsida</taxon>
        <taxon>eudicotyledons</taxon>
        <taxon>Gunneridae</taxon>
        <taxon>Pentapetalae</taxon>
        <taxon>rosids</taxon>
        <taxon>malvids</taxon>
        <taxon>Myrtales</taxon>
        <taxon>Lythraceae</taxon>
        <taxon>Trapa</taxon>
    </lineage>
</organism>
<dbReference type="PANTHER" id="PTHR33372">
    <property type="match status" value="1"/>
</dbReference>
<reference evidence="1 2" key="1">
    <citation type="journal article" date="2023" name="Hortic Res">
        <title>Pangenome of water caltrop reveals structural variations and asymmetric subgenome divergence after allopolyploidization.</title>
        <authorList>
            <person name="Zhang X."/>
            <person name="Chen Y."/>
            <person name="Wang L."/>
            <person name="Yuan Y."/>
            <person name="Fang M."/>
            <person name="Shi L."/>
            <person name="Lu R."/>
            <person name="Comes H.P."/>
            <person name="Ma Y."/>
            <person name="Chen Y."/>
            <person name="Huang G."/>
            <person name="Zhou Y."/>
            <person name="Zheng Z."/>
            <person name="Qiu Y."/>
        </authorList>
    </citation>
    <scope>NUCLEOTIDE SEQUENCE [LARGE SCALE GENOMIC DNA]</scope>
    <source>
        <strain evidence="1">F231</strain>
    </source>
</reference>
<protein>
    <submittedName>
        <fullName evidence="1">Uncharacterized protein</fullName>
    </submittedName>
</protein>
<sequence>MALACRSSLIPRPSAYLPGTSTQAPRTERAEPWRCVRWRAQARTGLAVQASSRAEDSASFEVSVENALKLLGVHETASFEQILGAKNSIMAMCKDD</sequence>
<evidence type="ECO:0000313" key="2">
    <source>
        <dbReference type="Proteomes" id="UP001346149"/>
    </source>
</evidence>
<accession>A0AAN7LXN0</accession>
<dbReference type="InterPro" id="IPR021788">
    <property type="entry name" value="CPP1-like"/>
</dbReference>
<dbReference type="EMBL" id="JAXQNO010000007">
    <property type="protein sequence ID" value="KAK4794790.1"/>
    <property type="molecule type" value="Genomic_DNA"/>
</dbReference>
<gene>
    <name evidence="1" type="ORF">SAY86_012784</name>
</gene>